<organism evidence="1">
    <name type="scientific">uncultured Caudovirales phage</name>
    <dbReference type="NCBI Taxonomy" id="2100421"/>
    <lineage>
        <taxon>Viruses</taxon>
        <taxon>Duplodnaviria</taxon>
        <taxon>Heunggongvirae</taxon>
        <taxon>Uroviricota</taxon>
        <taxon>Caudoviricetes</taxon>
        <taxon>Peduoviridae</taxon>
        <taxon>Maltschvirus</taxon>
        <taxon>Maltschvirus maltsch</taxon>
    </lineage>
</organism>
<sequence>MIYTIDKRAAYGRAIYELTSAPIEGGAPALIGTYQTRKAAVTVARLLAGGRGRINVKG</sequence>
<reference evidence="1" key="1">
    <citation type="submission" date="2020-04" db="EMBL/GenBank/DDBJ databases">
        <authorList>
            <person name="Chiriac C."/>
            <person name="Salcher M."/>
            <person name="Ghai R."/>
            <person name="Kavagutti S V."/>
        </authorList>
    </citation>
    <scope>NUCLEOTIDE SEQUENCE</scope>
</reference>
<protein>
    <submittedName>
        <fullName evidence="1">Uncharacterized protein</fullName>
    </submittedName>
</protein>
<dbReference type="EMBL" id="LR796280">
    <property type="protein sequence ID" value="CAB4134109.1"/>
    <property type="molecule type" value="Genomic_DNA"/>
</dbReference>
<gene>
    <name evidence="1" type="ORF">UFOVP266_19</name>
</gene>
<accession>A0A6J5LR21</accession>
<name>A0A6J5LR21_9CAUD</name>
<proteinExistence type="predicted"/>
<evidence type="ECO:0000313" key="1">
    <source>
        <dbReference type="EMBL" id="CAB4134109.1"/>
    </source>
</evidence>